<comment type="caution">
    <text evidence="1">The sequence shown here is derived from an EMBL/GenBank/DDBJ whole genome shotgun (WGS) entry which is preliminary data.</text>
</comment>
<reference evidence="1" key="1">
    <citation type="submission" date="2022-10" db="EMBL/GenBank/DDBJ databases">
        <title>Culturing micro-colonial fungi from biological soil crusts in the Mojave desert and describing Neophaeococcomyces mojavensis, and introducing the new genera and species Taxawa tesnikishii.</title>
        <authorList>
            <person name="Kurbessoian T."/>
            <person name="Stajich J.E."/>
        </authorList>
    </citation>
    <scope>NUCLEOTIDE SEQUENCE</scope>
    <source>
        <strain evidence="1">JES_112</strain>
    </source>
</reference>
<gene>
    <name evidence="1" type="ORF">H2198_000378</name>
</gene>
<evidence type="ECO:0000313" key="1">
    <source>
        <dbReference type="EMBL" id="KAJ9664160.1"/>
    </source>
</evidence>
<sequence>MSKFFAKLKGEREHRPDLAPSPDPSTFSSNNPYRQQEPPAYAPPPGPPPSQSWNVSSPKQQHQSPQPSTDENPPPYHDWTSVPDTALLPPPPAITNDYSTTSNASYDEAARAHAWCASHPVYQSRIPNAHLVTAIREGRHDLDIPPGFGGSITKLDRVSSSSSFPSNALGDIPATVFRVSTTPIHTSQHSTSIKSRFGLPVPSSTRAAAPPGDQHFTSLLPLFFATTSSPLSPHFSLPKQTPYTIYVELVPLALTSSDATVSIGFVSKPYPPNRQPGWHRASLAVHGDDGRRYVNDPWGGREFTSSFRLNQPVGLAMTFYPEHLPDNTTHGGTDGKAMETPTEREVKSALPRCKTKVHFVRDGAVEGGWDIDEERDAEMTKENGGVEGLMGETDLYAAVGTFGNVECEIRFFANGEGFVPPPA</sequence>
<keyword evidence="2" id="KW-1185">Reference proteome</keyword>
<proteinExistence type="predicted"/>
<accession>A0ACC3AJU3</accession>
<organism evidence="1 2">
    <name type="scientific">Neophaeococcomyces mojaviensis</name>
    <dbReference type="NCBI Taxonomy" id="3383035"/>
    <lineage>
        <taxon>Eukaryota</taxon>
        <taxon>Fungi</taxon>
        <taxon>Dikarya</taxon>
        <taxon>Ascomycota</taxon>
        <taxon>Pezizomycotina</taxon>
        <taxon>Eurotiomycetes</taxon>
        <taxon>Chaetothyriomycetidae</taxon>
        <taxon>Chaetothyriales</taxon>
        <taxon>Chaetothyriales incertae sedis</taxon>
        <taxon>Neophaeococcomyces</taxon>
    </lineage>
</organism>
<dbReference type="Proteomes" id="UP001172386">
    <property type="component" value="Unassembled WGS sequence"/>
</dbReference>
<protein>
    <submittedName>
        <fullName evidence="1">Uncharacterized protein</fullName>
    </submittedName>
</protein>
<dbReference type="EMBL" id="JAPDRQ010000004">
    <property type="protein sequence ID" value="KAJ9664160.1"/>
    <property type="molecule type" value="Genomic_DNA"/>
</dbReference>
<name>A0ACC3AJU3_9EURO</name>
<evidence type="ECO:0000313" key="2">
    <source>
        <dbReference type="Proteomes" id="UP001172386"/>
    </source>
</evidence>